<keyword evidence="2" id="KW-1185">Reference proteome</keyword>
<comment type="caution">
    <text evidence="1">The sequence shown here is derived from an EMBL/GenBank/DDBJ whole genome shotgun (WGS) entry which is preliminary data.</text>
</comment>
<evidence type="ECO:0008006" key="3">
    <source>
        <dbReference type="Google" id="ProtNLM"/>
    </source>
</evidence>
<dbReference type="PATRIC" id="fig|1702214.3.peg.571"/>
<reference evidence="1" key="1">
    <citation type="submission" date="2015-08" db="EMBL/GenBank/DDBJ databases">
        <title>Candidatus Bacteriodes Periocalifornicus.</title>
        <authorList>
            <person name="McLean J.S."/>
            <person name="Kelley S."/>
        </authorList>
    </citation>
    <scope>NUCLEOTIDE SEQUENCE [LARGE SCALE GENOMIC DNA]</scope>
    <source>
        <strain evidence="1">12B</strain>
    </source>
</reference>
<accession>A0A0Q4B039</accession>
<dbReference type="InterPro" id="IPR025631">
    <property type="entry name" value="Porin_10"/>
</dbReference>
<dbReference type="Pfam" id="PF14121">
    <property type="entry name" value="Porin_10"/>
    <property type="match status" value="1"/>
</dbReference>
<gene>
    <name evidence="1" type="ORF">AL399_06365</name>
</gene>
<protein>
    <recommendedName>
        <fullName evidence="3">TonB-dependent receptor-like beta-barrel domain-containing protein</fullName>
    </recommendedName>
</protein>
<name>A0A0Q4B039_9BACT</name>
<proteinExistence type="predicted"/>
<evidence type="ECO:0000313" key="1">
    <source>
        <dbReference type="EMBL" id="KQM08607.1"/>
    </source>
</evidence>
<dbReference type="STRING" id="1702214.AL399_06365"/>
<evidence type="ECO:0000313" key="2">
    <source>
        <dbReference type="Proteomes" id="UP000054172"/>
    </source>
</evidence>
<sequence>MQAVGTPLCAEIRDSLRTDSTQMRTFAQATDSVQIASPVAADSLGRAANGYDSVYQYDGHLYARLPLPDTIGWITAWRIDPSAWTYSLQRWDSTATQAQYYDYGALPNTTSVRLGVAYSPLQTDDFFARHRPTASTPFPFVAVQPYLDPAPPLYSAHGHTSYFWTATNFRTNKGDLFARWFVTQNVNPALNLGFDILHGSEEAEYVNLQSAISRGRMQASYAKGRLYLNGYAQLGKLTFSDNGGIREDRMLTDTVVEPETILVRQAKAQSLTRSQDYLLDMGIDLLRRYDERIDSGQRILYRYSRPVLSLVSLHTYRRWARSWRNSNPYWGSDSLRAFDPPYISRTQTYDTVAIHHYHGRLGIAYSQQHPGGFTLPSLRIWVGYEHLATIAQRPNQYLYPSSSTGEASITAGLNADYAGKRLDLHLHLHASVLWARVGESSAYFGGVYRVFADPQGLTVEGSLSLDQNRHSTLAKSYFSNTVRWDNLPLLPEIGHTQSLSLRLPSLGIELGGRHRNYQNFTYLDSTSRPKQVASMNVLGVWLQADFRRWGLIAGGRLLYQVNAHTEALSLPRFSLFARLGYEYTLIKGVLTASACLEGYIRTAYRMDMWNSDLGAFRRQLQRTMGSYPMANAVLSLKWKNANVFAKVLHLHSGLLARRDYFAAPHYPDRAREWRFGVQWFFYN</sequence>
<dbReference type="Proteomes" id="UP000054172">
    <property type="component" value="Unassembled WGS sequence"/>
</dbReference>
<dbReference type="EMBL" id="LIIK01000029">
    <property type="protein sequence ID" value="KQM08607.1"/>
    <property type="molecule type" value="Genomic_DNA"/>
</dbReference>
<dbReference type="AlphaFoldDB" id="A0A0Q4B039"/>
<organism evidence="1 2">
    <name type="scientific">Candidatus [Bacteroides] periocalifornicus</name>
    <dbReference type="NCBI Taxonomy" id="1702214"/>
    <lineage>
        <taxon>Bacteria</taxon>
        <taxon>Pseudomonadati</taxon>
        <taxon>Bacteroidota</taxon>
    </lineage>
</organism>